<proteinExistence type="predicted"/>
<reference evidence="2 3" key="1">
    <citation type="submission" date="2021-02" db="EMBL/GenBank/DDBJ databases">
        <title>Plant Genome Project.</title>
        <authorList>
            <person name="Zhang R.-G."/>
        </authorList>
    </citation>
    <scope>NUCLEOTIDE SEQUENCE [LARGE SCALE GENOMIC DNA]</scope>
    <source>
        <tissue evidence="2">Leaves</tissue>
    </source>
</reference>
<keyword evidence="3" id="KW-1185">Reference proteome</keyword>
<dbReference type="InterPro" id="IPR036047">
    <property type="entry name" value="F-box-like_dom_sf"/>
</dbReference>
<name>A0ABQ8IKF8_9ROSI</name>
<evidence type="ECO:0000259" key="1">
    <source>
        <dbReference type="PROSITE" id="PS50181"/>
    </source>
</evidence>
<accession>A0ABQ8IKF8</accession>
<dbReference type="NCBIfam" id="TIGR01640">
    <property type="entry name" value="F_box_assoc_1"/>
    <property type="match status" value="1"/>
</dbReference>
<organism evidence="2 3">
    <name type="scientific">Xanthoceras sorbifolium</name>
    <dbReference type="NCBI Taxonomy" id="99658"/>
    <lineage>
        <taxon>Eukaryota</taxon>
        <taxon>Viridiplantae</taxon>
        <taxon>Streptophyta</taxon>
        <taxon>Embryophyta</taxon>
        <taxon>Tracheophyta</taxon>
        <taxon>Spermatophyta</taxon>
        <taxon>Magnoliopsida</taxon>
        <taxon>eudicotyledons</taxon>
        <taxon>Gunneridae</taxon>
        <taxon>Pentapetalae</taxon>
        <taxon>rosids</taxon>
        <taxon>malvids</taxon>
        <taxon>Sapindales</taxon>
        <taxon>Sapindaceae</taxon>
        <taxon>Xanthoceroideae</taxon>
        <taxon>Xanthoceras</taxon>
    </lineage>
</organism>
<dbReference type="SUPFAM" id="SSF81383">
    <property type="entry name" value="F-box domain"/>
    <property type="match status" value="2"/>
</dbReference>
<protein>
    <recommendedName>
        <fullName evidence="1">F-box domain-containing protein</fullName>
    </recommendedName>
</protein>
<comment type="caution">
    <text evidence="2">The sequence shown here is derived from an EMBL/GenBank/DDBJ whole genome shotgun (WGS) entry which is preliminary data.</text>
</comment>
<dbReference type="Pfam" id="PF08268">
    <property type="entry name" value="FBA_3"/>
    <property type="match status" value="1"/>
</dbReference>
<dbReference type="CDD" id="cd22157">
    <property type="entry name" value="F-box_AtFBW1-like"/>
    <property type="match status" value="1"/>
</dbReference>
<evidence type="ECO:0000313" key="3">
    <source>
        <dbReference type="Proteomes" id="UP000827721"/>
    </source>
</evidence>
<gene>
    <name evidence="2" type="ORF">JRO89_XS01G0125700</name>
</gene>
<evidence type="ECO:0000313" key="2">
    <source>
        <dbReference type="EMBL" id="KAH7576657.1"/>
    </source>
</evidence>
<feature type="domain" description="F-box" evidence="1">
    <location>
        <begin position="1"/>
        <end position="49"/>
    </location>
</feature>
<dbReference type="SMART" id="SM00256">
    <property type="entry name" value="FBOX"/>
    <property type="match status" value="2"/>
</dbReference>
<dbReference type="PROSITE" id="PS50181">
    <property type="entry name" value="FBOX"/>
    <property type="match status" value="1"/>
</dbReference>
<dbReference type="PANTHER" id="PTHR31672:SF2">
    <property type="entry name" value="F-BOX DOMAIN-CONTAINING PROTEIN"/>
    <property type="match status" value="1"/>
</dbReference>
<sequence length="559" mass="64641">MEYLPREIILDILSRLPVTSLLYFKLVCKAWHNLVQDPLLVSMHFFRATVNDPCLILHCDYPIRNQLYSLELSALSKEEQRVNKIRVPVLPEFEVVGSCKGLLCLCDSTAKDRLYVYNPFTRDYIELPKSTELLHQNPVFGFGFNQTTKKYMVVKAVYRKRPREPRICQSGLLSSRAEVQILTLGSPAWRNLRKLHYYLQQGLSQVLVCGRIHWRSWTRGFHSGCSIISFDLEEERFWEVPSPACGGLNRHNFHLVDLAGCLSAAVFDSHGQLNVWVMKEYNVKESWIKEFNIGNHVPRSLEEADWNSAEPFRDSKLYRKSSFVRVLGLLRTDEVLLEYKCRALVTYNKEDGTFKDLTFPGLPNWFETVVHEAPSLNLTFDMFDVIRVPFSVLTFIYHLREIVLSILSSLPVTSLLQFKLVCKAWHNLAQDPLLADIHFQNYMELPKSIDETLYDLSVVFGFGFSQTTKEYKVVYWRNGPRHPHRFIGMLSLQSEVQIFTLSKPGWRSLGKIPYDLYDLGPSQQFREVPIPDSGGLKRHNFDVVELGGYLAGVLHQNYG</sequence>
<dbReference type="Pfam" id="PF12937">
    <property type="entry name" value="F-box-like"/>
    <property type="match status" value="2"/>
</dbReference>
<dbReference type="PANTHER" id="PTHR31672">
    <property type="entry name" value="BNACNNG10540D PROTEIN"/>
    <property type="match status" value="1"/>
</dbReference>
<dbReference type="InterPro" id="IPR017451">
    <property type="entry name" value="F-box-assoc_interact_dom"/>
</dbReference>
<dbReference type="InterPro" id="IPR001810">
    <property type="entry name" value="F-box_dom"/>
</dbReference>
<dbReference type="EMBL" id="JAFEMO010000001">
    <property type="protein sequence ID" value="KAH7576657.1"/>
    <property type="molecule type" value="Genomic_DNA"/>
</dbReference>
<dbReference type="InterPro" id="IPR050796">
    <property type="entry name" value="SCF_F-box_component"/>
</dbReference>
<dbReference type="InterPro" id="IPR013187">
    <property type="entry name" value="F-box-assoc_dom_typ3"/>
</dbReference>
<dbReference type="Gene3D" id="1.20.1280.50">
    <property type="match status" value="2"/>
</dbReference>
<dbReference type="Proteomes" id="UP000827721">
    <property type="component" value="Unassembled WGS sequence"/>
</dbReference>